<evidence type="ECO:0000313" key="1">
    <source>
        <dbReference type="EMBL" id="GLQ59553.1"/>
    </source>
</evidence>
<accession>A0ABQ5WI82</accession>
<keyword evidence="2" id="KW-1185">Reference proteome</keyword>
<dbReference type="SUPFAM" id="SSF56281">
    <property type="entry name" value="Metallo-hydrolase/oxidoreductase"/>
    <property type="match status" value="1"/>
</dbReference>
<organism evidence="1 2">
    <name type="scientific">Gluconobacter japonicus</name>
    <dbReference type="NCBI Taxonomy" id="376620"/>
    <lineage>
        <taxon>Bacteria</taxon>
        <taxon>Pseudomonadati</taxon>
        <taxon>Pseudomonadota</taxon>
        <taxon>Alphaproteobacteria</taxon>
        <taxon>Acetobacterales</taxon>
        <taxon>Acetobacteraceae</taxon>
        <taxon>Gluconobacter</taxon>
    </lineage>
</organism>
<reference evidence="2" key="1">
    <citation type="journal article" date="2019" name="Int. J. Syst. Evol. Microbiol.">
        <title>The Global Catalogue of Microorganisms (GCM) 10K type strain sequencing project: providing services to taxonomists for standard genome sequencing and annotation.</title>
        <authorList>
            <consortium name="The Broad Institute Genomics Platform"/>
            <consortium name="The Broad Institute Genome Sequencing Center for Infectious Disease"/>
            <person name="Wu L."/>
            <person name="Ma J."/>
        </authorList>
    </citation>
    <scope>NUCLEOTIDE SEQUENCE [LARGE SCALE GENOMIC DNA]</scope>
    <source>
        <strain evidence="2">NBRC 3271</strain>
    </source>
</reference>
<dbReference type="EMBL" id="BSNT01000020">
    <property type="protein sequence ID" value="GLQ59553.1"/>
    <property type="molecule type" value="Genomic_DNA"/>
</dbReference>
<dbReference type="Proteomes" id="UP001156613">
    <property type="component" value="Unassembled WGS sequence"/>
</dbReference>
<name>A0ABQ5WI82_GLUJA</name>
<comment type="caution">
    <text evidence="1">The sequence shown here is derived from an EMBL/GenBank/DDBJ whole genome shotgun (WGS) entry which is preliminary data.</text>
</comment>
<evidence type="ECO:0008006" key="3">
    <source>
        <dbReference type="Google" id="ProtNLM"/>
    </source>
</evidence>
<proteinExistence type="predicted"/>
<protein>
    <recommendedName>
        <fullName evidence="3">MBL fold metallo-hydrolase</fullName>
    </recommendedName>
</protein>
<dbReference type="Gene3D" id="3.60.15.10">
    <property type="entry name" value="Ribonuclease Z/Hydroxyacylglutathione hydrolase-like"/>
    <property type="match status" value="1"/>
</dbReference>
<gene>
    <name evidence="1" type="ORF">GCM10010937_13560</name>
</gene>
<dbReference type="InterPro" id="IPR036866">
    <property type="entry name" value="RibonucZ/Hydroxyglut_hydro"/>
</dbReference>
<evidence type="ECO:0000313" key="2">
    <source>
        <dbReference type="Proteomes" id="UP001156613"/>
    </source>
</evidence>
<sequence>MKVTILGCGGSAGVPMLGGRDGSQTGIWGHCNPDNPKNRRTRSSIVIEGEGGFRLLVDSGPDFRISDAELWSEPH</sequence>